<dbReference type="PANTHER" id="PTHR10815:SF13">
    <property type="entry name" value="METHYLATED-DNA--PROTEIN-CYSTEINE METHYLTRANSFERASE"/>
    <property type="match status" value="1"/>
</dbReference>
<dbReference type="AlphaFoldDB" id="A0AAP9Y935"/>
<reference evidence="9 10" key="1">
    <citation type="submission" date="2020-12" db="EMBL/GenBank/DDBJ databases">
        <title>FDA dAtabase for Regulatory Grade micrObial Sequences (FDA-ARGOS): Supporting development and validation of Infectious Disease Dx tests.</title>
        <authorList>
            <person name="Sproer C."/>
            <person name="Gronow S."/>
            <person name="Severitt S."/>
            <person name="Schroder I."/>
            <person name="Tallon L."/>
            <person name="Sadzewicz L."/>
            <person name="Zhao X."/>
            <person name="Boylan J."/>
            <person name="Ott S."/>
            <person name="Bowen H."/>
            <person name="Vavikolanu K."/>
            <person name="Mehta A."/>
            <person name="Aluvathingal J."/>
            <person name="Nadendla S."/>
            <person name="Lowell S."/>
            <person name="Myers T."/>
            <person name="Yan Y."/>
            <person name="Sichtig H."/>
        </authorList>
    </citation>
    <scope>NUCLEOTIDE SEQUENCE [LARGE SCALE GENOMIC DNA]</scope>
    <source>
        <strain evidence="9 10">FDAARGOS_985</strain>
    </source>
</reference>
<dbReference type="RefSeq" id="WP_083332354.1">
    <property type="nucleotide sequence ID" value="NZ_CP066065.1"/>
</dbReference>
<dbReference type="InterPro" id="IPR014048">
    <property type="entry name" value="MethylDNA_cys_MeTrfase_DNA-bd"/>
</dbReference>
<dbReference type="SUPFAM" id="SSF46767">
    <property type="entry name" value="Methylated DNA-protein cysteine methyltransferase, C-terminal domain"/>
    <property type="match status" value="1"/>
</dbReference>
<feature type="compositionally biased region" description="Low complexity" evidence="7">
    <location>
        <begin position="197"/>
        <end position="219"/>
    </location>
</feature>
<keyword evidence="3" id="KW-0808">Transferase</keyword>
<evidence type="ECO:0000256" key="5">
    <source>
        <dbReference type="ARBA" id="ARBA00023204"/>
    </source>
</evidence>
<dbReference type="InterPro" id="IPR036631">
    <property type="entry name" value="MGMT_N_sf"/>
</dbReference>
<evidence type="ECO:0000256" key="3">
    <source>
        <dbReference type="ARBA" id="ARBA00022679"/>
    </source>
</evidence>
<dbReference type="InterPro" id="IPR036388">
    <property type="entry name" value="WH-like_DNA-bd_sf"/>
</dbReference>
<dbReference type="InterPro" id="IPR036217">
    <property type="entry name" value="MethylDNA_cys_MeTrfase_DNAb"/>
</dbReference>
<dbReference type="GO" id="GO:0006281">
    <property type="term" value="P:DNA repair"/>
    <property type="evidence" value="ECO:0007669"/>
    <property type="project" value="UniProtKB-KW"/>
</dbReference>
<organism evidence="9 10">
    <name type="scientific">Schaalia meyeri</name>
    <dbReference type="NCBI Taxonomy" id="52773"/>
    <lineage>
        <taxon>Bacteria</taxon>
        <taxon>Bacillati</taxon>
        <taxon>Actinomycetota</taxon>
        <taxon>Actinomycetes</taxon>
        <taxon>Actinomycetales</taxon>
        <taxon>Actinomycetaceae</taxon>
        <taxon>Schaalia</taxon>
    </lineage>
</organism>
<evidence type="ECO:0000256" key="4">
    <source>
        <dbReference type="ARBA" id="ARBA00022763"/>
    </source>
</evidence>
<evidence type="ECO:0000313" key="10">
    <source>
        <dbReference type="Proteomes" id="UP000595220"/>
    </source>
</evidence>
<keyword evidence="10" id="KW-1185">Reference proteome</keyword>
<feature type="domain" description="Methylated-DNA-[protein]-cysteine S-methyltransferase DNA binding" evidence="8">
    <location>
        <begin position="113"/>
        <end position="194"/>
    </location>
</feature>
<evidence type="ECO:0000256" key="6">
    <source>
        <dbReference type="ARBA" id="ARBA00049348"/>
    </source>
</evidence>
<dbReference type="PROSITE" id="PS00374">
    <property type="entry name" value="MGMT"/>
    <property type="match status" value="1"/>
</dbReference>
<evidence type="ECO:0000256" key="2">
    <source>
        <dbReference type="ARBA" id="ARBA00022603"/>
    </source>
</evidence>
<dbReference type="CDD" id="cd06445">
    <property type="entry name" value="ATase"/>
    <property type="match status" value="1"/>
</dbReference>
<dbReference type="SUPFAM" id="SSF53155">
    <property type="entry name" value="Methylated DNA-protein cysteine methyltransferase domain"/>
    <property type="match status" value="1"/>
</dbReference>
<keyword evidence="5" id="KW-0234">DNA repair</keyword>
<dbReference type="Pfam" id="PF01035">
    <property type="entry name" value="DNA_binding_1"/>
    <property type="match status" value="1"/>
</dbReference>
<keyword evidence="4" id="KW-0227">DNA damage</keyword>
<sequence>MPTTTPASSNVTLAAYDSPIARITLAALDGALVGIWAHGQRFFGHPYGVCQTEAALMPPPGSRCQGEDGGHVRAEARAGDAAALNAAALWLDDYFAGRNPTVDRVPIAPRGSDFQRRVWAAMGSIPYGTTLTYGRLAKLLREGGVLASPRAVGGAVARNPLLLILPCHRVVAAGGTGGYAAGARRKRWLLEFEAATASSSSAAQDSPRSAPSASATRASLTGSTALT</sequence>
<dbReference type="GO" id="GO:0003908">
    <property type="term" value="F:methylated-DNA-[protein]-cysteine S-methyltransferase activity"/>
    <property type="evidence" value="ECO:0007669"/>
    <property type="project" value="UniProtKB-EC"/>
</dbReference>
<comment type="catalytic activity">
    <reaction evidence="6">
        <text>a 6-O-methyl-2'-deoxyguanosine in DNA + L-cysteinyl-[protein] = S-methyl-L-cysteinyl-[protein] + a 2'-deoxyguanosine in DNA</text>
        <dbReference type="Rhea" id="RHEA:24000"/>
        <dbReference type="Rhea" id="RHEA-COMP:10131"/>
        <dbReference type="Rhea" id="RHEA-COMP:10132"/>
        <dbReference type="Rhea" id="RHEA-COMP:11367"/>
        <dbReference type="Rhea" id="RHEA-COMP:11368"/>
        <dbReference type="ChEBI" id="CHEBI:29950"/>
        <dbReference type="ChEBI" id="CHEBI:82612"/>
        <dbReference type="ChEBI" id="CHEBI:85445"/>
        <dbReference type="ChEBI" id="CHEBI:85448"/>
        <dbReference type="EC" id="2.1.1.63"/>
    </reaction>
</comment>
<comment type="catalytic activity">
    <reaction evidence="1">
        <text>a 4-O-methyl-thymidine in DNA + L-cysteinyl-[protein] = a thymidine in DNA + S-methyl-L-cysteinyl-[protein]</text>
        <dbReference type="Rhea" id="RHEA:53428"/>
        <dbReference type="Rhea" id="RHEA-COMP:10131"/>
        <dbReference type="Rhea" id="RHEA-COMP:10132"/>
        <dbReference type="Rhea" id="RHEA-COMP:13555"/>
        <dbReference type="Rhea" id="RHEA-COMP:13556"/>
        <dbReference type="ChEBI" id="CHEBI:29950"/>
        <dbReference type="ChEBI" id="CHEBI:82612"/>
        <dbReference type="ChEBI" id="CHEBI:137386"/>
        <dbReference type="ChEBI" id="CHEBI:137387"/>
        <dbReference type="EC" id="2.1.1.63"/>
    </reaction>
</comment>
<dbReference type="InterPro" id="IPR001497">
    <property type="entry name" value="MethylDNA_cys_MeTrfase_AS"/>
</dbReference>
<evidence type="ECO:0000313" key="9">
    <source>
        <dbReference type="EMBL" id="QQC44013.1"/>
    </source>
</evidence>
<dbReference type="GO" id="GO:0032259">
    <property type="term" value="P:methylation"/>
    <property type="evidence" value="ECO:0007669"/>
    <property type="project" value="UniProtKB-KW"/>
</dbReference>
<name>A0AAP9Y935_9ACTO</name>
<feature type="region of interest" description="Disordered" evidence="7">
    <location>
        <begin position="197"/>
        <end position="227"/>
    </location>
</feature>
<dbReference type="Gene3D" id="3.30.160.70">
    <property type="entry name" value="Methylated DNA-protein cysteine methyltransferase domain"/>
    <property type="match status" value="1"/>
</dbReference>
<evidence type="ECO:0000256" key="7">
    <source>
        <dbReference type="SAM" id="MobiDB-lite"/>
    </source>
</evidence>
<dbReference type="NCBIfam" id="TIGR00589">
    <property type="entry name" value="ogt"/>
    <property type="match status" value="1"/>
</dbReference>
<proteinExistence type="predicted"/>
<dbReference type="EMBL" id="CP066065">
    <property type="protein sequence ID" value="QQC44013.1"/>
    <property type="molecule type" value="Genomic_DNA"/>
</dbReference>
<dbReference type="Gene3D" id="1.10.10.10">
    <property type="entry name" value="Winged helix-like DNA-binding domain superfamily/Winged helix DNA-binding domain"/>
    <property type="match status" value="1"/>
</dbReference>
<evidence type="ECO:0000256" key="1">
    <source>
        <dbReference type="ARBA" id="ARBA00001286"/>
    </source>
</evidence>
<gene>
    <name evidence="9" type="ORF">I6H42_00815</name>
</gene>
<evidence type="ECO:0000259" key="8">
    <source>
        <dbReference type="Pfam" id="PF01035"/>
    </source>
</evidence>
<accession>A0AAP9Y935</accession>
<keyword evidence="2" id="KW-0489">Methyltransferase</keyword>
<protein>
    <submittedName>
        <fullName evidence="9">Methylated-DNA--[protein]-cysteine S-methyltransferase</fullName>
    </submittedName>
</protein>
<dbReference type="Proteomes" id="UP000595220">
    <property type="component" value="Chromosome"/>
</dbReference>
<dbReference type="PANTHER" id="PTHR10815">
    <property type="entry name" value="METHYLATED-DNA--PROTEIN-CYSTEINE METHYLTRANSFERASE"/>
    <property type="match status" value="1"/>
</dbReference>